<protein>
    <recommendedName>
        <fullName evidence="3">VOC domain-containing protein</fullName>
    </recommendedName>
</protein>
<organism evidence="1 2">
    <name type="scientific">Novosphingobium aureum</name>
    <dbReference type="NCBI Taxonomy" id="2792964"/>
    <lineage>
        <taxon>Bacteria</taxon>
        <taxon>Pseudomonadati</taxon>
        <taxon>Pseudomonadota</taxon>
        <taxon>Alphaproteobacteria</taxon>
        <taxon>Sphingomonadales</taxon>
        <taxon>Sphingomonadaceae</taxon>
        <taxon>Novosphingobium</taxon>
    </lineage>
</organism>
<dbReference type="EMBL" id="JADZGI010000001">
    <property type="protein sequence ID" value="MBH0113332.1"/>
    <property type="molecule type" value="Genomic_DNA"/>
</dbReference>
<evidence type="ECO:0000313" key="2">
    <source>
        <dbReference type="Proteomes" id="UP000617634"/>
    </source>
</evidence>
<name>A0A931MKV7_9SPHN</name>
<dbReference type="Gene3D" id="3.10.180.10">
    <property type="entry name" value="2,3-Dihydroxybiphenyl 1,2-Dioxygenase, domain 1"/>
    <property type="match status" value="1"/>
</dbReference>
<evidence type="ECO:0008006" key="3">
    <source>
        <dbReference type="Google" id="ProtNLM"/>
    </source>
</evidence>
<keyword evidence="2" id="KW-1185">Reference proteome</keyword>
<dbReference type="InterPro" id="IPR029068">
    <property type="entry name" value="Glyas_Bleomycin-R_OHBP_Dase"/>
</dbReference>
<dbReference type="AlphaFoldDB" id="A0A931MKV7"/>
<accession>A0A931MKV7</accession>
<dbReference type="SUPFAM" id="SSF54593">
    <property type="entry name" value="Glyoxalase/Bleomycin resistance protein/Dihydroxybiphenyl dioxygenase"/>
    <property type="match status" value="2"/>
</dbReference>
<dbReference type="Proteomes" id="UP000617634">
    <property type="component" value="Unassembled WGS sequence"/>
</dbReference>
<gene>
    <name evidence="1" type="ORF">I5E68_10275</name>
</gene>
<reference evidence="1" key="1">
    <citation type="submission" date="2020-11" db="EMBL/GenBank/DDBJ databases">
        <title>Novosphingobium aureum sp. nov., a marine bacterium isolated from sediment of a salt flat.</title>
        <authorList>
            <person name="Yoo Y."/>
            <person name="Kim J.-J."/>
        </authorList>
    </citation>
    <scope>NUCLEOTIDE SEQUENCE</scope>
    <source>
        <strain evidence="1">YJ-S2-02</strain>
    </source>
</reference>
<comment type="caution">
    <text evidence="1">The sequence shown here is derived from an EMBL/GenBank/DDBJ whole genome shotgun (WGS) entry which is preliminary data.</text>
</comment>
<evidence type="ECO:0000313" key="1">
    <source>
        <dbReference type="EMBL" id="MBH0113332.1"/>
    </source>
</evidence>
<dbReference type="RefSeq" id="WP_197163488.1">
    <property type="nucleotide sequence ID" value="NZ_JADZGI010000001.1"/>
</dbReference>
<proteinExistence type="predicted"/>
<sequence>MPAGAAGLLGLAAKTCGHEVLIAHPDATRGAIRLISLEGDYQPLVRDGAQAWDTGGIFDINIRALEDLDALHAAFSRAGFASPAPVTDWDFGALAVREVVERDADGLCIAAMQRVHPPLTGYEDMSGATSWVFNSTQIVADFDAARALFVEGLGWQAVQETDGFAATGDGANCMGFPPRIALEVPMRIGIYHPAGRMEGSVEIIAFGCGGRDFSASRPPARGWAALRFVVRDLDGFAKRLAGAGCALGEEVRFDWAPHGQVRGISAVTPWGARFEALQRVEA</sequence>